<dbReference type="Proteomes" id="UP000283269">
    <property type="component" value="Unassembled WGS sequence"/>
</dbReference>
<dbReference type="EMBL" id="NHYD01002806">
    <property type="protein sequence ID" value="PPQ84806.1"/>
    <property type="molecule type" value="Genomic_DNA"/>
</dbReference>
<feature type="region of interest" description="Disordered" evidence="1">
    <location>
        <begin position="1"/>
        <end position="76"/>
    </location>
</feature>
<dbReference type="AlphaFoldDB" id="A0A409X232"/>
<accession>A0A409X232</accession>
<sequence>MTIGQKRPKPDDESSTPKSHGHKHGRHSISSPPGSPTPLSTRYRHVSEDNGFTTDSVQLSSSIDTDMEEEEDFQAE</sequence>
<name>A0A409X232_PSICY</name>
<evidence type="ECO:0000313" key="2">
    <source>
        <dbReference type="EMBL" id="PPQ84806.1"/>
    </source>
</evidence>
<protein>
    <submittedName>
        <fullName evidence="2">Uncharacterized protein</fullName>
    </submittedName>
</protein>
<reference evidence="2 3" key="1">
    <citation type="journal article" date="2018" name="Evol. Lett.">
        <title>Horizontal gene cluster transfer increased hallucinogenic mushroom diversity.</title>
        <authorList>
            <person name="Reynolds H.T."/>
            <person name="Vijayakumar V."/>
            <person name="Gluck-Thaler E."/>
            <person name="Korotkin H.B."/>
            <person name="Matheny P.B."/>
            <person name="Slot J.C."/>
        </authorList>
    </citation>
    <scope>NUCLEOTIDE SEQUENCE [LARGE SCALE GENOMIC DNA]</scope>
    <source>
        <strain evidence="2 3">2631</strain>
    </source>
</reference>
<proteinExistence type="predicted"/>
<evidence type="ECO:0000313" key="3">
    <source>
        <dbReference type="Proteomes" id="UP000283269"/>
    </source>
</evidence>
<feature type="compositionally biased region" description="Polar residues" evidence="1">
    <location>
        <begin position="50"/>
        <end position="64"/>
    </location>
</feature>
<feature type="compositionally biased region" description="Acidic residues" evidence="1">
    <location>
        <begin position="65"/>
        <end position="76"/>
    </location>
</feature>
<evidence type="ECO:0000256" key="1">
    <source>
        <dbReference type="SAM" id="MobiDB-lite"/>
    </source>
</evidence>
<feature type="compositionally biased region" description="Low complexity" evidence="1">
    <location>
        <begin position="28"/>
        <end position="40"/>
    </location>
</feature>
<comment type="caution">
    <text evidence="2">The sequence shown here is derived from an EMBL/GenBank/DDBJ whole genome shotgun (WGS) entry which is preliminary data.</text>
</comment>
<organism evidence="2 3">
    <name type="scientific">Psilocybe cyanescens</name>
    <dbReference type="NCBI Taxonomy" id="93625"/>
    <lineage>
        <taxon>Eukaryota</taxon>
        <taxon>Fungi</taxon>
        <taxon>Dikarya</taxon>
        <taxon>Basidiomycota</taxon>
        <taxon>Agaricomycotina</taxon>
        <taxon>Agaricomycetes</taxon>
        <taxon>Agaricomycetidae</taxon>
        <taxon>Agaricales</taxon>
        <taxon>Agaricineae</taxon>
        <taxon>Strophariaceae</taxon>
        <taxon>Psilocybe</taxon>
    </lineage>
</organism>
<keyword evidence="3" id="KW-1185">Reference proteome</keyword>
<gene>
    <name evidence="2" type="ORF">CVT25_015170</name>
</gene>
<dbReference type="InParanoid" id="A0A409X232"/>